<dbReference type="HOGENOM" id="CLU_093893_0_0_1"/>
<protein>
    <recommendedName>
        <fullName evidence="2">RecQ-mediated genome instability protein 1</fullName>
    </recommendedName>
</protein>
<dbReference type="OrthoDB" id="341511at2759"/>
<evidence type="ECO:0000259" key="4">
    <source>
        <dbReference type="Pfam" id="PF08585"/>
    </source>
</evidence>
<evidence type="ECO:0000256" key="2">
    <source>
        <dbReference type="ARBA" id="ARBA00018987"/>
    </source>
</evidence>
<proteinExistence type="inferred from homology"/>
<dbReference type="PANTHER" id="PTHR14790:SF15">
    <property type="entry name" value="RECQ-MEDIATED GENOME INSTABILITY PROTEIN 1"/>
    <property type="match status" value="1"/>
</dbReference>
<reference evidence="6 7" key="1">
    <citation type="journal article" date="2008" name="PLoS Genet.">
        <title>Genomic islands in the pathogenic filamentous fungus Aspergillus fumigatus.</title>
        <authorList>
            <person name="Fedorova N.D."/>
            <person name="Khaldi N."/>
            <person name="Joardar V.S."/>
            <person name="Maiti R."/>
            <person name="Amedeo P."/>
            <person name="Anderson M.J."/>
            <person name="Crabtree J."/>
            <person name="Silva J.C."/>
            <person name="Badger J.H."/>
            <person name="Albarraq A."/>
            <person name="Angiuoli S."/>
            <person name="Bussey H."/>
            <person name="Bowyer P."/>
            <person name="Cotty P.J."/>
            <person name="Dyer P.S."/>
            <person name="Egan A."/>
            <person name="Galens K."/>
            <person name="Fraser-Liggett C.M."/>
            <person name="Haas B.J."/>
            <person name="Inman J.M."/>
            <person name="Kent R."/>
            <person name="Lemieux S."/>
            <person name="Malavazi I."/>
            <person name="Orvis J."/>
            <person name="Roemer T."/>
            <person name="Ronning C.M."/>
            <person name="Sundaram J.P."/>
            <person name="Sutton G."/>
            <person name="Turner G."/>
            <person name="Venter J.C."/>
            <person name="White O.R."/>
            <person name="Whitty B.R."/>
            <person name="Youngman P."/>
            <person name="Wolfe K.H."/>
            <person name="Goldman G.H."/>
            <person name="Wortman J.R."/>
            <person name="Jiang B."/>
            <person name="Denning D.W."/>
            <person name="Nierman W.C."/>
        </authorList>
    </citation>
    <scope>NUCLEOTIDE SEQUENCE [LARGE SCALE GENOMIC DNA]</scope>
    <source>
        <strain evidence="7">ATCC 1007 / CBS 513.65 / DSM 816 / NCTC 3887 / NRRL 1</strain>
    </source>
</reference>
<dbReference type="InterPro" id="IPR049363">
    <property type="entry name" value="RMI1_N"/>
</dbReference>
<dbReference type="GeneID" id="4703032"/>
<organism evidence="6 7">
    <name type="scientific">Aspergillus clavatus (strain ATCC 1007 / CBS 513.65 / DSM 816 / NCTC 3887 / NRRL 1 / QM 1276 / 107)</name>
    <dbReference type="NCBI Taxonomy" id="344612"/>
    <lineage>
        <taxon>Eukaryota</taxon>
        <taxon>Fungi</taxon>
        <taxon>Dikarya</taxon>
        <taxon>Ascomycota</taxon>
        <taxon>Pezizomycotina</taxon>
        <taxon>Eurotiomycetes</taxon>
        <taxon>Eurotiomycetidae</taxon>
        <taxon>Eurotiales</taxon>
        <taxon>Aspergillaceae</taxon>
        <taxon>Aspergillus</taxon>
        <taxon>Aspergillus subgen. Fumigati</taxon>
    </lineage>
</organism>
<dbReference type="STRING" id="344612.A1CK00"/>
<dbReference type="GO" id="GO:0000712">
    <property type="term" value="P:resolution of meiotic recombination intermediates"/>
    <property type="evidence" value="ECO:0007669"/>
    <property type="project" value="TreeGrafter"/>
</dbReference>
<dbReference type="SMART" id="SM01161">
    <property type="entry name" value="DUF1767"/>
    <property type="match status" value="1"/>
</dbReference>
<dbReference type="VEuPathDB" id="FungiDB:ACLA_036790"/>
<dbReference type="InterPro" id="IPR013894">
    <property type="entry name" value="RMI1_OB"/>
</dbReference>
<evidence type="ECO:0000313" key="6">
    <source>
        <dbReference type="EMBL" id="EAW09474.1"/>
    </source>
</evidence>
<feature type="compositionally biased region" description="Polar residues" evidence="3">
    <location>
        <begin position="139"/>
        <end position="158"/>
    </location>
</feature>
<accession>A1CK00</accession>
<comment type="similarity">
    <text evidence="1">Belongs to the RMI1 family.</text>
</comment>
<dbReference type="Gene3D" id="2.40.50.770">
    <property type="entry name" value="RecQ-mediated genome instability protein Rmi1, C-terminal domain"/>
    <property type="match status" value="1"/>
</dbReference>
<keyword evidence="7" id="KW-1185">Reference proteome</keyword>
<dbReference type="PANTHER" id="PTHR14790">
    <property type="entry name" value="RECQ-MEDIATED GENOME INSTABILITY PROTEIN 1 RMI1"/>
    <property type="match status" value="1"/>
</dbReference>
<name>A1CK00_ASPCL</name>
<feature type="domain" description="RecQ mediated genome instability protein 1 OB-fold" evidence="4">
    <location>
        <begin position="71"/>
        <end position="231"/>
    </location>
</feature>
<evidence type="ECO:0000256" key="1">
    <source>
        <dbReference type="ARBA" id="ARBA00006395"/>
    </source>
</evidence>
<dbReference type="GO" id="GO:0000724">
    <property type="term" value="P:double-strand break repair via homologous recombination"/>
    <property type="evidence" value="ECO:0007669"/>
    <property type="project" value="TreeGrafter"/>
</dbReference>
<dbReference type="EMBL" id="DS027056">
    <property type="protein sequence ID" value="EAW09474.1"/>
    <property type="molecule type" value="Genomic_DNA"/>
</dbReference>
<dbReference type="AlphaFoldDB" id="A1CK00"/>
<sequence length="248" mass="26726">MANIQAQLAAELLNSKSLPVSPSWLNNFLSSSAASQRNIPPSALTRTALFRLLASDFRTSLSSQNPSSLLPGDIFDPTVQERRLQGPIPLQVLDIEDIGSSIWSQVEAIERVERGEAIRGREIVRTVNVDEASEERATGTGNRAANSATNELGSNSNGPHRLVLQDSAGTQAIAIELKRIEGIGLGKLPIGAKLLLRNATVARGMVLLTPESVSLLGGKIDPMDQAWRDGRKAQLMVRITGMERSQES</sequence>
<dbReference type="KEGG" id="act:ACLA_036790"/>
<feature type="domain" description="RMI1 N-terminal" evidence="5">
    <location>
        <begin position="13"/>
        <end position="60"/>
    </location>
</feature>
<feature type="region of interest" description="Disordered" evidence="3">
    <location>
        <begin position="131"/>
        <end position="159"/>
    </location>
</feature>
<evidence type="ECO:0000313" key="7">
    <source>
        <dbReference type="Proteomes" id="UP000006701"/>
    </source>
</evidence>
<dbReference type="Pfam" id="PF21000">
    <property type="entry name" value="RMI1_N_N"/>
    <property type="match status" value="1"/>
</dbReference>
<dbReference type="eggNOG" id="KOG3683">
    <property type="taxonomic scope" value="Eukaryota"/>
</dbReference>
<evidence type="ECO:0000256" key="3">
    <source>
        <dbReference type="SAM" id="MobiDB-lite"/>
    </source>
</evidence>
<dbReference type="InterPro" id="IPR042470">
    <property type="entry name" value="RMI1_N_C_sf"/>
</dbReference>
<dbReference type="Proteomes" id="UP000006701">
    <property type="component" value="Unassembled WGS sequence"/>
</dbReference>
<evidence type="ECO:0000259" key="5">
    <source>
        <dbReference type="Pfam" id="PF21000"/>
    </source>
</evidence>
<dbReference type="OMA" id="MTSPDQI"/>
<dbReference type="Pfam" id="PF08585">
    <property type="entry name" value="RMI1_N_C"/>
    <property type="match status" value="1"/>
</dbReference>
<dbReference type="GO" id="GO:0031422">
    <property type="term" value="C:RecQ family helicase-topoisomerase III complex"/>
    <property type="evidence" value="ECO:0007669"/>
    <property type="project" value="TreeGrafter"/>
</dbReference>
<gene>
    <name evidence="6" type="ORF">ACLA_036790</name>
</gene>
<dbReference type="RefSeq" id="XP_001270900.1">
    <property type="nucleotide sequence ID" value="XM_001270899.1"/>
</dbReference>
<dbReference type="GO" id="GO:0016604">
    <property type="term" value="C:nuclear body"/>
    <property type="evidence" value="ECO:0007669"/>
    <property type="project" value="TreeGrafter"/>
</dbReference>